<keyword evidence="1" id="KW-0812">Transmembrane</keyword>
<dbReference type="InterPro" id="IPR027417">
    <property type="entry name" value="P-loop_NTPase"/>
</dbReference>
<proteinExistence type="predicted"/>
<dbReference type="PANTHER" id="PTHR36978:SF4">
    <property type="entry name" value="P-LOOP CONTAINING NUCLEOSIDE TRIPHOSPHATE HYDROLASE PROTEIN"/>
    <property type="match status" value="1"/>
</dbReference>
<dbReference type="OrthoDB" id="408152at2759"/>
<keyword evidence="1" id="KW-1133">Transmembrane helix</keyword>
<dbReference type="AlphaFoldDB" id="A0A8H7TF77"/>
<keyword evidence="1" id="KW-0472">Membrane</keyword>
<dbReference type="EMBL" id="JAFJYH010000082">
    <property type="protein sequence ID" value="KAG4420525.1"/>
    <property type="molecule type" value="Genomic_DNA"/>
</dbReference>
<protein>
    <recommendedName>
        <fullName evidence="4">NAD dependent epimerase/dehydratase</fullName>
    </recommendedName>
</protein>
<dbReference type="PANTHER" id="PTHR36978">
    <property type="entry name" value="P-LOOP CONTAINING NUCLEOTIDE TRIPHOSPHATE HYDROLASE"/>
    <property type="match status" value="1"/>
</dbReference>
<evidence type="ECO:0000313" key="3">
    <source>
        <dbReference type="Proteomes" id="UP000664132"/>
    </source>
</evidence>
<reference evidence="2" key="1">
    <citation type="submission" date="2021-02" db="EMBL/GenBank/DDBJ databases">
        <title>Genome sequence Cadophora malorum strain M34.</title>
        <authorList>
            <person name="Stefanovic E."/>
            <person name="Vu D."/>
            <person name="Scully C."/>
            <person name="Dijksterhuis J."/>
            <person name="Roader J."/>
            <person name="Houbraken J."/>
        </authorList>
    </citation>
    <scope>NUCLEOTIDE SEQUENCE</scope>
    <source>
        <strain evidence="2">M34</strain>
    </source>
</reference>
<sequence>MSLWTALKKLGYTPYHFMEVGQPENIKEGHILCWKEALEAKVLGKGKPYEPEDFDKVLGRYSAVTDAPNVCFADELVAAYPNAKVVLSVRDPDKWVASMESSYYTILGWPAFKALGFFDQAIGTERAVLELILRQWTGGDVYNRHKLREGFIRHNQHIRDIVPPENLFEFQLEDMKGWEPLCKFLGKDVPDEPYPRINEGDSVAKFHAFMYWRQLFLLVGGWLKMPLAVGGLAWGLRWMQRRGTLEMIWKRLTG</sequence>
<keyword evidence="3" id="KW-1185">Reference proteome</keyword>
<evidence type="ECO:0008006" key="4">
    <source>
        <dbReference type="Google" id="ProtNLM"/>
    </source>
</evidence>
<dbReference type="Gene3D" id="3.40.50.300">
    <property type="entry name" value="P-loop containing nucleotide triphosphate hydrolases"/>
    <property type="match status" value="1"/>
</dbReference>
<gene>
    <name evidence="2" type="ORF">IFR04_006345</name>
</gene>
<accession>A0A8H7TF77</accession>
<comment type="caution">
    <text evidence="2">The sequence shown here is derived from an EMBL/GenBank/DDBJ whole genome shotgun (WGS) entry which is preliminary data.</text>
</comment>
<evidence type="ECO:0000256" key="1">
    <source>
        <dbReference type="SAM" id="Phobius"/>
    </source>
</evidence>
<dbReference type="Proteomes" id="UP000664132">
    <property type="component" value="Unassembled WGS sequence"/>
</dbReference>
<dbReference type="Pfam" id="PF17784">
    <property type="entry name" value="Sulfotransfer_4"/>
    <property type="match status" value="1"/>
</dbReference>
<name>A0A8H7TF77_9HELO</name>
<dbReference type="SUPFAM" id="SSF52540">
    <property type="entry name" value="P-loop containing nucleoside triphosphate hydrolases"/>
    <property type="match status" value="1"/>
</dbReference>
<dbReference type="InterPro" id="IPR040632">
    <property type="entry name" value="Sulfotransfer_4"/>
</dbReference>
<feature type="transmembrane region" description="Helical" evidence="1">
    <location>
        <begin position="215"/>
        <end position="236"/>
    </location>
</feature>
<evidence type="ECO:0000313" key="2">
    <source>
        <dbReference type="EMBL" id="KAG4420525.1"/>
    </source>
</evidence>
<organism evidence="2 3">
    <name type="scientific">Cadophora malorum</name>
    <dbReference type="NCBI Taxonomy" id="108018"/>
    <lineage>
        <taxon>Eukaryota</taxon>
        <taxon>Fungi</taxon>
        <taxon>Dikarya</taxon>
        <taxon>Ascomycota</taxon>
        <taxon>Pezizomycotina</taxon>
        <taxon>Leotiomycetes</taxon>
        <taxon>Helotiales</taxon>
        <taxon>Ploettnerulaceae</taxon>
        <taxon>Cadophora</taxon>
    </lineage>
</organism>